<sequence length="36" mass="3796">MDACASPPIVGVAGDTFAAYVFPLRDSASRRTLNPE</sequence>
<keyword evidence="2" id="KW-1185">Reference proteome</keyword>
<name>A0A7W8D2L9_9GAMM</name>
<gene>
    <name evidence="1" type="ORF">HNQ52_000265</name>
</gene>
<dbReference type="Proteomes" id="UP000521199">
    <property type="component" value="Unassembled WGS sequence"/>
</dbReference>
<evidence type="ECO:0000313" key="2">
    <source>
        <dbReference type="Proteomes" id="UP000521199"/>
    </source>
</evidence>
<protein>
    <submittedName>
        <fullName evidence="1">Uncharacterized protein</fullName>
    </submittedName>
</protein>
<dbReference type="AlphaFoldDB" id="A0A7W8D2L9"/>
<reference evidence="1 2" key="1">
    <citation type="submission" date="2020-08" db="EMBL/GenBank/DDBJ databases">
        <title>Genomic Encyclopedia of Type Strains, Phase IV (KMG-IV): sequencing the most valuable type-strain genomes for metagenomic binning, comparative biology and taxonomic classification.</title>
        <authorList>
            <person name="Goeker M."/>
        </authorList>
    </citation>
    <scope>NUCLEOTIDE SEQUENCE [LARGE SCALE GENOMIC DNA]</scope>
    <source>
        <strain evidence="1 2">DSM 24163</strain>
    </source>
</reference>
<organism evidence="1 2">
    <name type="scientific">Chiayiivirga flava</name>
    <dbReference type="NCBI Taxonomy" id="659595"/>
    <lineage>
        <taxon>Bacteria</taxon>
        <taxon>Pseudomonadati</taxon>
        <taxon>Pseudomonadota</taxon>
        <taxon>Gammaproteobacteria</taxon>
        <taxon>Lysobacterales</taxon>
        <taxon>Lysobacteraceae</taxon>
        <taxon>Chiayiivirga</taxon>
    </lineage>
</organism>
<accession>A0A7W8D2L9</accession>
<comment type="caution">
    <text evidence="1">The sequence shown here is derived from an EMBL/GenBank/DDBJ whole genome shotgun (WGS) entry which is preliminary data.</text>
</comment>
<proteinExistence type="predicted"/>
<evidence type="ECO:0000313" key="1">
    <source>
        <dbReference type="EMBL" id="MBB5206749.1"/>
    </source>
</evidence>
<dbReference type="EMBL" id="JACHHP010000001">
    <property type="protein sequence ID" value="MBB5206749.1"/>
    <property type="molecule type" value="Genomic_DNA"/>
</dbReference>